<feature type="transmembrane region" description="Helical" evidence="1">
    <location>
        <begin position="165"/>
        <end position="184"/>
    </location>
</feature>
<gene>
    <name evidence="2" type="ORF">FSZ17_22400</name>
</gene>
<keyword evidence="1" id="KW-1133">Transmembrane helix</keyword>
<evidence type="ECO:0000256" key="1">
    <source>
        <dbReference type="SAM" id="Phobius"/>
    </source>
</evidence>
<dbReference type="OrthoDB" id="1551065at2"/>
<accession>A0A5B8ZC43</accession>
<evidence type="ECO:0000313" key="3">
    <source>
        <dbReference type="Proteomes" id="UP000321555"/>
    </source>
</evidence>
<evidence type="ECO:0000313" key="2">
    <source>
        <dbReference type="EMBL" id="QED49803.1"/>
    </source>
</evidence>
<dbReference type="AlphaFoldDB" id="A0A5B8ZC43"/>
<dbReference type="RefSeq" id="WP_057772674.1">
    <property type="nucleotide sequence ID" value="NZ_CP042593.1"/>
</dbReference>
<name>A0A5B8ZC43_CYTDA</name>
<dbReference type="STRING" id="1742359.GCA_001439625_03027"/>
<proteinExistence type="predicted"/>
<keyword evidence="1" id="KW-0812">Transmembrane</keyword>
<reference evidence="3" key="1">
    <citation type="submission" date="2019-08" db="EMBL/GenBank/DDBJ databases">
        <authorList>
            <person name="Zheng X."/>
        </authorList>
    </citation>
    <scope>NUCLEOTIDE SEQUENCE [LARGE SCALE GENOMIC DNA]</scope>
    <source>
        <strain evidence="3">FJAT-25496</strain>
    </source>
</reference>
<protein>
    <submittedName>
        <fullName evidence="2">Uncharacterized protein</fullName>
    </submittedName>
</protein>
<dbReference type="Proteomes" id="UP000321555">
    <property type="component" value="Chromosome"/>
</dbReference>
<keyword evidence="1" id="KW-0472">Membrane</keyword>
<organism evidence="2 3">
    <name type="scientific">Cytobacillus dafuensis</name>
    <name type="common">Bacillus dafuensis</name>
    <dbReference type="NCBI Taxonomy" id="1742359"/>
    <lineage>
        <taxon>Bacteria</taxon>
        <taxon>Bacillati</taxon>
        <taxon>Bacillota</taxon>
        <taxon>Bacilli</taxon>
        <taxon>Bacillales</taxon>
        <taxon>Bacillaceae</taxon>
        <taxon>Cytobacillus</taxon>
    </lineage>
</organism>
<sequence>MKKIMALTIFDMKYFYRDFMLIVAIIAPFLLALLFRFGIPAFATFIEDKIVFQPELYTELFALILLLTVPVMLGMFAAFVILDEQDENLLMYMAVTPLSQRGYLIYRLGGPVLISTCLSVTALFLAGYQSVISAYTMPVILFSGIEAPLVTLFIISFAKNKVEGLAVAKAASVLLLVPFLYYFVSGNWKYLGGLLPPFWIAAAFFTGIQSSLSLTIVNLIIAACTHALAIFLLYKRFASIQ</sequence>
<feature type="transmembrane region" description="Helical" evidence="1">
    <location>
        <begin position="21"/>
        <end position="40"/>
    </location>
</feature>
<feature type="transmembrane region" description="Helical" evidence="1">
    <location>
        <begin position="215"/>
        <end position="234"/>
    </location>
</feature>
<keyword evidence="3" id="KW-1185">Reference proteome</keyword>
<feature type="transmembrane region" description="Helical" evidence="1">
    <location>
        <begin position="103"/>
        <end position="126"/>
    </location>
</feature>
<feature type="transmembrane region" description="Helical" evidence="1">
    <location>
        <begin position="60"/>
        <end position="82"/>
    </location>
</feature>
<feature type="transmembrane region" description="Helical" evidence="1">
    <location>
        <begin position="132"/>
        <end position="158"/>
    </location>
</feature>
<dbReference type="KEGG" id="bda:FSZ17_22400"/>
<dbReference type="EMBL" id="CP042593">
    <property type="protein sequence ID" value="QED49803.1"/>
    <property type="molecule type" value="Genomic_DNA"/>
</dbReference>